<accession>A0ABP9X1E3</accession>
<dbReference type="NCBIfam" id="TIGR01509">
    <property type="entry name" value="HAD-SF-IA-v3"/>
    <property type="match status" value="1"/>
</dbReference>
<dbReference type="SUPFAM" id="SSF56784">
    <property type="entry name" value="HAD-like"/>
    <property type="match status" value="1"/>
</dbReference>
<evidence type="ECO:0000313" key="1">
    <source>
        <dbReference type="EMBL" id="GAA5529246.1"/>
    </source>
</evidence>
<dbReference type="Pfam" id="PF00702">
    <property type="entry name" value="Hydrolase"/>
    <property type="match status" value="1"/>
</dbReference>
<dbReference type="Gene3D" id="1.10.150.240">
    <property type="entry name" value="Putative phosphatase, domain 2"/>
    <property type="match status" value="1"/>
</dbReference>
<dbReference type="InterPro" id="IPR023198">
    <property type="entry name" value="PGP-like_dom2"/>
</dbReference>
<evidence type="ECO:0000313" key="2">
    <source>
        <dbReference type="Proteomes" id="UP001428290"/>
    </source>
</evidence>
<keyword evidence="2" id="KW-1185">Reference proteome</keyword>
<dbReference type="Gene3D" id="3.40.50.1000">
    <property type="entry name" value="HAD superfamily/HAD-like"/>
    <property type="match status" value="1"/>
</dbReference>
<dbReference type="RefSeq" id="WP_345722859.1">
    <property type="nucleotide sequence ID" value="NZ_BAABRU010000010.1"/>
</dbReference>
<dbReference type="InterPro" id="IPR023214">
    <property type="entry name" value="HAD_sf"/>
</dbReference>
<dbReference type="SFLD" id="SFLDS00003">
    <property type="entry name" value="Haloacid_Dehalogenase"/>
    <property type="match status" value="1"/>
</dbReference>
<dbReference type="SFLD" id="SFLDG01129">
    <property type="entry name" value="C1.5:_HAD__Beta-PGM__Phosphata"/>
    <property type="match status" value="1"/>
</dbReference>
<dbReference type="Proteomes" id="UP001428290">
    <property type="component" value="Unassembled WGS sequence"/>
</dbReference>
<dbReference type="InterPro" id="IPR006439">
    <property type="entry name" value="HAD-SF_hydro_IA"/>
</dbReference>
<gene>
    <name evidence="1" type="primary">gph_2</name>
    <name evidence="1" type="ORF">Hgul01_03052</name>
</gene>
<dbReference type="PANTHER" id="PTHR43611">
    <property type="entry name" value="ALPHA-D-GLUCOSE 1-PHOSPHATE PHOSPHATASE"/>
    <property type="match status" value="1"/>
</dbReference>
<reference evidence="1 2" key="1">
    <citation type="submission" date="2024-02" db="EMBL/GenBank/DDBJ databases">
        <title>Herpetosiphon gulosus NBRC 112829.</title>
        <authorList>
            <person name="Ichikawa N."/>
            <person name="Katano-Makiyama Y."/>
            <person name="Hidaka K."/>
        </authorList>
    </citation>
    <scope>NUCLEOTIDE SEQUENCE [LARGE SCALE GENOMIC DNA]</scope>
    <source>
        <strain evidence="1 2">NBRC 112829</strain>
    </source>
</reference>
<dbReference type="EMBL" id="BAABRU010000010">
    <property type="protein sequence ID" value="GAA5529246.1"/>
    <property type="molecule type" value="Genomic_DNA"/>
</dbReference>
<protein>
    <submittedName>
        <fullName evidence="1">Phosphoglycolate phosphatase</fullName>
    </submittedName>
</protein>
<dbReference type="PANTHER" id="PTHR43611:SF3">
    <property type="entry name" value="FLAVIN MONONUCLEOTIDE HYDROLASE 1, CHLOROPLATIC"/>
    <property type="match status" value="1"/>
</dbReference>
<dbReference type="CDD" id="cd02603">
    <property type="entry name" value="HAD_sEH-N_like"/>
    <property type="match status" value="1"/>
</dbReference>
<proteinExistence type="predicted"/>
<name>A0ABP9X1E3_9CHLR</name>
<dbReference type="InterPro" id="IPR036412">
    <property type="entry name" value="HAD-like_sf"/>
</dbReference>
<sequence>MTQAILFDWGGVFNPQHESLDGYRSIAQRYGHSAESLYALLYNGDEWRQARIGELTSQAYWSSMQQKLGVAGELAIFMGELFAGEQLNQQMVRIAQVLHRRYRTGLLSNALDDLETILERWQVANLFDVVINSARVGVAKPNPHAFELAVAALGVQIRDIIFIDDKLRNVLAARAFGLPTVHFTTTTALLDELGTLGVLKPHERAMLREEL</sequence>
<comment type="caution">
    <text evidence="1">The sequence shown here is derived from an EMBL/GenBank/DDBJ whole genome shotgun (WGS) entry which is preliminary data.</text>
</comment>
<organism evidence="1 2">
    <name type="scientific">Herpetosiphon gulosus</name>
    <dbReference type="NCBI Taxonomy" id="1973496"/>
    <lineage>
        <taxon>Bacteria</taxon>
        <taxon>Bacillati</taxon>
        <taxon>Chloroflexota</taxon>
        <taxon>Chloroflexia</taxon>
        <taxon>Herpetosiphonales</taxon>
        <taxon>Herpetosiphonaceae</taxon>
        <taxon>Herpetosiphon</taxon>
    </lineage>
</organism>